<accession>A0AAV6HFJ2</accession>
<feature type="region of interest" description="Disordered" evidence="5">
    <location>
        <begin position="573"/>
        <end position="606"/>
    </location>
</feature>
<evidence type="ECO:0000256" key="2">
    <source>
        <dbReference type="ARBA" id="ARBA00023125"/>
    </source>
</evidence>
<keyword evidence="3" id="KW-0804">Transcription</keyword>
<evidence type="ECO:0000256" key="3">
    <source>
        <dbReference type="ARBA" id="ARBA00023163"/>
    </source>
</evidence>
<feature type="region of interest" description="Disordered" evidence="5">
    <location>
        <begin position="696"/>
        <end position="725"/>
    </location>
</feature>
<evidence type="ECO:0008006" key="8">
    <source>
        <dbReference type="Google" id="ProtNLM"/>
    </source>
</evidence>
<feature type="region of interest" description="Disordered" evidence="5">
    <location>
        <begin position="1164"/>
        <end position="1189"/>
    </location>
</feature>
<feature type="region of interest" description="Disordered" evidence="5">
    <location>
        <begin position="781"/>
        <end position="893"/>
    </location>
</feature>
<comment type="caution">
    <text evidence="6">The sequence shown here is derived from an EMBL/GenBank/DDBJ whole genome shotgun (WGS) entry which is preliminary data.</text>
</comment>
<dbReference type="Pfam" id="PF15090">
    <property type="entry name" value="DUF4553"/>
    <property type="match status" value="1"/>
</dbReference>
<dbReference type="PANTHER" id="PTHR21545:SF10">
    <property type="entry name" value="LIGAND-DEPENDENT NUCLEAR RECEPTOR COREPRESSOR-LIKE PROTEIN"/>
    <property type="match status" value="1"/>
</dbReference>
<name>A0AAV6HFJ2_9TELE</name>
<feature type="compositionally biased region" description="Low complexity" evidence="5">
    <location>
        <begin position="1712"/>
        <end position="1729"/>
    </location>
</feature>
<feature type="compositionally biased region" description="Basic residues" evidence="5">
    <location>
        <begin position="1037"/>
        <end position="1048"/>
    </location>
</feature>
<gene>
    <name evidence="6" type="ORF">AALO_G00008350</name>
</gene>
<feature type="region of interest" description="Disordered" evidence="5">
    <location>
        <begin position="228"/>
        <end position="261"/>
    </location>
</feature>
<proteinExistence type="predicted"/>
<keyword evidence="1" id="KW-0805">Transcription regulation</keyword>
<dbReference type="PANTHER" id="PTHR21545">
    <property type="entry name" value="TRANSCRIPTION FACTOR MLR1/2"/>
    <property type="match status" value="1"/>
</dbReference>
<dbReference type="GO" id="GO:0003677">
    <property type="term" value="F:DNA binding"/>
    <property type="evidence" value="ECO:0007669"/>
    <property type="project" value="UniProtKB-KW"/>
</dbReference>
<feature type="compositionally biased region" description="Low complexity" evidence="5">
    <location>
        <begin position="234"/>
        <end position="247"/>
    </location>
</feature>
<dbReference type="Proteomes" id="UP000823561">
    <property type="component" value="Chromosome 1"/>
</dbReference>
<evidence type="ECO:0000313" key="7">
    <source>
        <dbReference type="Proteomes" id="UP000823561"/>
    </source>
</evidence>
<evidence type="ECO:0000313" key="6">
    <source>
        <dbReference type="EMBL" id="KAG5285865.1"/>
    </source>
</evidence>
<dbReference type="GO" id="GO:0006357">
    <property type="term" value="P:regulation of transcription by RNA polymerase II"/>
    <property type="evidence" value="ECO:0007669"/>
    <property type="project" value="TreeGrafter"/>
</dbReference>
<feature type="compositionally biased region" description="Polar residues" evidence="5">
    <location>
        <begin position="799"/>
        <end position="828"/>
    </location>
</feature>
<evidence type="ECO:0000256" key="4">
    <source>
        <dbReference type="ARBA" id="ARBA00023242"/>
    </source>
</evidence>
<feature type="compositionally biased region" description="Basic residues" evidence="5">
    <location>
        <begin position="1020"/>
        <end position="1029"/>
    </location>
</feature>
<feature type="compositionally biased region" description="Pro residues" evidence="5">
    <location>
        <begin position="111"/>
        <end position="122"/>
    </location>
</feature>
<keyword evidence="4" id="KW-0539">Nucleus</keyword>
<feature type="region of interest" description="Disordered" evidence="5">
    <location>
        <begin position="526"/>
        <end position="547"/>
    </location>
</feature>
<feature type="region of interest" description="Disordered" evidence="5">
    <location>
        <begin position="1667"/>
        <end position="1743"/>
    </location>
</feature>
<feature type="compositionally biased region" description="Polar residues" evidence="5">
    <location>
        <begin position="1165"/>
        <end position="1179"/>
    </location>
</feature>
<feature type="compositionally biased region" description="Polar residues" evidence="5">
    <location>
        <begin position="782"/>
        <end position="791"/>
    </location>
</feature>
<evidence type="ECO:0000256" key="1">
    <source>
        <dbReference type="ARBA" id="ARBA00023015"/>
    </source>
</evidence>
<sequence>MVTLCDVTCRELENRGRTGRMATQCRSSKCTAERKGFRRELDSWRHKLIHCVGFESILEGIYGPRFLRDLSIFEDCEPDAVDDWSEDARCSFCNLQLEKLSDHNPTVASPQSPPCPDSPPPQGQSNTEKIQCQADRFLNSVFCKKDFPQSCDSNIPHVAQELMRKMIHQFAVEYASKSQQEGKNGFSVDSVISAHCSLPDRPDEDGPLDLTVSRSHLDMDQADGVLDLSRKKTGGSSSASSPKASGSMKTHEDKVQEVENTDTSWIKSEDRSTILEMVLSSLCSYHKRLLSCILKFVYEDYMVSLGLRDPHRRTPSSESMCCPNGRKVCEGGGGCACCLRSCQLTTCPVTSVCVCLKNLHGLSCPSVTLSCIKKVCTSCAVCHSHHETLSCTYQACRDHSCFTHIKTMGSMATQTRHLPVPLNIQEGRRSPSPPPLSPKPMDTDLKMTESHFLNQTLECKPICMQPPFLEEETNDFLHSVKTDQAAVCMDDELQLDLKGDIKKPLEEHGSLMGDLIDRITEKLKSITPQEEENVMSGSQSPESKDDVHLKEIITTVLHSSKENDYDLDELLQQHESNKSRSPQTRSRSRQETLAAMSISPDQPSVRRQNLQIKMDIARLTPPVCKRRLSMQKKKPAQSAQCNPAPLSHSEMQFPPRLEVEVPKETDQQMQETTQDNHAPMKPDIDICDHATERHNYEEKESPPSEIELCKQSTGTKQKNSRDELKYLPKIDTAEPTRSRRNIVPPQRFSSYVTEPRQMYFAACFSENIFIRRTPKDNALKKVSSTAELQENTSRKITDQEVSSPKSGTENRPNVKLSSDNELTATTPPIKQLQHFPEQKETKHSCPSQTSETEEAGGPNLTRPSRKCKTLFNRSPEKQPSIVQTESPEKDVSADDSIDVNADELNTESQKCPSAIQYTSPIKLMFVSPVIGEEGLRYTLKSATAGHLKGEVFDPCEESSWGRPNGVTENTQDIVYQSASPKPVENERDKNTSPKSILASDIATLSAPSNTEAHNREVTPVKRRPGRPKKLGPQIQKPAKRPIGRPPKRKMLDPGGVISTDADKSVKDKTIATSCDEESSSKNLKITVVYGRSRRSRRLVSESHVQTEHVNEAFHFGKHSDDSTKNLFIDSVEKNGIDADSLTEMPIDQEELNFVRPVKERKCMPHSSSHIKCQKQNSTMAIRKPGRPPKVKISGISVTVTTVSPRQRKIHMNREMKESPPRRRSLFSEYNTPKQPKKIIEKGEQRKEIVAVSGQESTEVKAPGIAVRHSVRERKPSIYLLHSVATSRSLSHSNALLRRSRKVLLNKANSENKKHGNLNGTTEDALSIKPPVKTVDNLQDLSQFSAVSVDSIFTSNEPLKWWPTSASPKTLNEEFERRIKLMSNTWISGLTETNNGDFKTRMSSRANGSKKMPVSAVQMLFERHYNMDKLCAWFMQTTETQSLAIVKKTSARNPYEIMHYNPMRVSNRTNVCPSPQAERLRKHVKKFAKVFPKSPKMHQQAQEIMCNRLQAKHLPLKRLLGKTSTGTQNECVKPGETTWGQYRATLHRVRSKFNTKTRRRCHRNTPSDSVTESEVSCVLQPTVEQGSAPPQTLDTLTSLDERMNTPGTLTKEERISSKAWSPESLKECRVFLKKINSPDNELTAEECNICTVEPCNVLPSRYSTTAEHKELESADAAKGGRARCPSSELKSHSFQKESQMSGRGVRSGKHKSLSASASPPAKAARQSRSSRGLSAAKWGDFVLG</sequence>
<organism evidence="6 7">
    <name type="scientific">Alosa alosa</name>
    <name type="common">allis shad</name>
    <dbReference type="NCBI Taxonomy" id="278164"/>
    <lineage>
        <taxon>Eukaryota</taxon>
        <taxon>Metazoa</taxon>
        <taxon>Chordata</taxon>
        <taxon>Craniata</taxon>
        <taxon>Vertebrata</taxon>
        <taxon>Euteleostomi</taxon>
        <taxon>Actinopterygii</taxon>
        <taxon>Neopterygii</taxon>
        <taxon>Teleostei</taxon>
        <taxon>Clupei</taxon>
        <taxon>Clupeiformes</taxon>
        <taxon>Clupeoidei</taxon>
        <taxon>Clupeidae</taxon>
        <taxon>Alosa</taxon>
    </lineage>
</organism>
<evidence type="ECO:0000256" key="5">
    <source>
        <dbReference type="SAM" id="MobiDB-lite"/>
    </source>
</evidence>
<feature type="region of interest" description="Disordered" evidence="5">
    <location>
        <begin position="103"/>
        <end position="128"/>
    </location>
</feature>
<feature type="region of interest" description="Disordered" evidence="5">
    <location>
        <begin position="1006"/>
        <end position="1060"/>
    </location>
</feature>
<reference evidence="6 7" key="1">
    <citation type="submission" date="2020-10" db="EMBL/GenBank/DDBJ databases">
        <title>Chromosome-scale genome assembly of the Allis shad, Alosa alosa.</title>
        <authorList>
            <person name="Margot Z."/>
            <person name="Christophe K."/>
            <person name="Cabau C."/>
            <person name="Louis A."/>
            <person name="Berthelot C."/>
            <person name="Parey E."/>
            <person name="Roest Crollius H."/>
            <person name="Montfort J."/>
            <person name="Robinson-Rechavi M."/>
            <person name="Bucao C."/>
            <person name="Bouchez O."/>
            <person name="Gislard M."/>
            <person name="Lluch J."/>
            <person name="Milhes M."/>
            <person name="Lampietro C."/>
            <person name="Lopez Roques C."/>
            <person name="Donnadieu C."/>
            <person name="Braasch I."/>
            <person name="Desvignes T."/>
            <person name="Postlethwait J."/>
            <person name="Bobe J."/>
            <person name="Guiguen Y."/>
        </authorList>
    </citation>
    <scope>NUCLEOTIDE SEQUENCE [LARGE SCALE GENOMIC DNA]</scope>
    <source>
        <strain evidence="6">M-15738</strain>
        <tissue evidence="6">Blood</tissue>
    </source>
</reference>
<dbReference type="EMBL" id="JADWDJ010000001">
    <property type="protein sequence ID" value="KAG5285865.1"/>
    <property type="molecule type" value="Genomic_DNA"/>
</dbReference>
<protein>
    <recommendedName>
        <fullName evidence="8">Ligand-dependent nuclear receptor corepressor-like protein</fullName>
    </recommendedName>
</protein>
<dbReference type="GO" id="GO:0005634">
    <property type="term" value="C:nucleus"/>
    <property type="evidence" value="ECO:0007669"/>
    <property type="project" value="TreeGrafter"/>
</dbReference>
<keyword evidence="7" id="KW-1185">Reference proteome</keyword>
<keyword evidence="2" id="KW-0238">DNA-binding</keyword>
<feature type="region of interest" description="Disordered" evidence="5">
    <location>
        <begin position="631"/>
        <end position="650"/>
    </location>
</feature>
<dbReference type="InterPro" id="IPR028104">
    <property type="entry name" value="DUF4553"/>
</dbReference>